<evidence type="ECO:0000313" key="2">
    <source>
        <dbReference type="Proteomes" id="UP001066276"/>
    </source>
</evidence>
<feature type="non-terminal residue" evidence="1">
    <location>
        <position position="55"/>
    </location>
</feature>
<reference evidence="1" key="1">
    <citation type="journal article" date="2022" name="bioRxiv">
        <title>Sequencing and chromosome-scale assembly of the giantPleurodeles waltlgenome.</title>
        <authorList>
            <person name="Brown T."/>
            <person name="Elewa A."/>
            <person name="Iarovenko S."/>
            <person name="Subramanian E."/>
            <person name="Araus A.J."/>
            <person name="Petzold A."/>
            <person name="Susuki M."/>
            <person name="Suzuki K.-i.T."/>
            <person name="Hayashi T."/>
            <person name="Toyoda A."/>
            <person name="Oliveira C."/>
            <person name="Osipova E."/>
            <person name="Leigh N.D."/>
            <person name="Simon A."/>
            <person name="Yun M.H."/>
        </authorList>
    </citation>
    <scope>NUCLEOTIDE SEQUENCE</scope>
    <source>
        <strain evidence="1">20211129_DDA</strain>
        <tissue evidence="1">Liver</tissue>
    </source>
</reference>
<keyword evidence="2" id="KW-1185">Reference proteome</keyword>
<dbReference type="EMBL" id="JANPWB010000004">
    <property type="protein sequence ID" value="KAJ1193625.1"/>
    <property type="molecule type" value="Genomic_DNA"/>
</dbReference>
<proteinExistence type="predicted"/>
<accession>A0AAV7UX03</accession>
<dbReference type="Proteomes" id="UP001066276">
    <property type="component" value="Chromosome 2_2"/>
</dbReference>
<comment type="caution">
    <text evidence="1">The sequence shown here is derived from an EMBL/GenBank/DDBJ whole genome shotgun (WGS) entry which is preliminary data.</text>
</comment>
<organism evidence="1 2">
    <name type="scientific">Pleurodeles waltl</name>
    <name type="common">Iberian ribbed newt</name>
    <dbReference type="NCBI Taxonomy" id="8319"/>
    <lineage>
        <taxon>Eukaryota</taxon>
        <taxon>Metazoa</taxon>
        <taxon>Chordata</taxon>
        <taxon>Craniata</taxon>
        <taxon>Vertebrata</taxon>
        <taxon>Euteleostomi</taxon>
        <taxon>Amphibia</taxon>
        <taxon>Batrachia</taxon>
        <taxon>Caudata</taxon>
        <taxon>Salamandroidea</taxon>
        <taxon>Salamandridae</taxon>
        <taxon>Pleurodelinae</taxon>
        <taxon>Pleurodeles</taxon>
    </lineage>
</organism>
<gene>
    <name evidence="1" type="ORF">NDU88_002921</name>
</gene>
<name>A0AAV7UX03_PLEWA</name>
<sequence>VVDAFLHWFWRGLCAQSAPRAVWPVQFTHLGVHGMILERYRYHDTPWRQRHTPHC</sequence>
<dbReference type="AlphaFoldDB" id="A0AAV7UX03"/>
<evidence type="ECO:0000313" key="1">
    <source>
        <dbReference type="EMBL" id="KAJ1193625.1"/>
    </source>
</evidence>
<feature type="non-terminal residue" evidence="1">
    <location>
        <position position="1"/>
    </location>
</feature>
<protein>
    <submittedName>
        <fullName evidence="1">Uncharacterized protein</fullName>
    </submittedName>
</protein>